<evidence type="ECO:0000256" key="2">
    <source>
        <dbReference type="ARBA" id="ARBA00022692"/>
    </source>
</evidence>
<feature type="domain" description="Membrane transport protein MMPL" evidence="6">
    <location>
        <begin position="6"/>
        <end position="73"/>
    </location>
</feature>
<sequence>MDGPLLLTSMVIVAVLLLLTYRSPLLQLAPLLAADVGVMVARAAAYGLARAGLAVTDLASAILIVLVFGAATD</sequence>
<gene>
    <name evidence="7" type="ORF">ETD83_17230</name>
</gene>
<dbReference type="Pfam" id="PF03176">
    <property type="entry name" value="MMPL"/>
    <property type="match status" value="1"/>
</dbReference>
<reference evidence="7 8" key="1">
    <citation type="submission" date="2019-05" db="EMBL/GenBank/DDBJ databases">
        <title>Draft genome sequence of Actinomadura sp. 14C53.</title>
        <authorList>
            <person name="Saricaoglu S."/>
            <person name="Isik K."/>
        </authorList>
    </citation>
    <scope>NUCLEOTIDE SEQUENCE [LARGE SCALE GENOMIC DNA]</scope>
    <source>
        <strain evidence="7 8">14C53</strain>
    </source>
</reference>
<name>A0A5C4JDL4_9ACTN</name>
<evidence type="ECO:0000256" key="5">
    <source>
        <dbReference type="SAM" id="Phobius"/>
    </source>
</evidence>
<dbReference type="RefSeq" id="WP_138646146.1">
    <property type="nucleotide sequence ID" value="NZ_VCKW01000079.1"/>
</dbReference>
<evidence type="ECO:0000313" key="8">
    <source>
        <dbReference type="Proteomes" id="UP000309174"/>
    </source>
</evidence>
<feature type="transmembrane region" description="Helical" evidence="5">
    <location>
        <begin position="49"/>
        <end position="71"/>
    </location>
</feature>
<evidence type="ECO:0000256" key="3">
    <source>
        <dbReference type="ARBA" id="ARBA00022989"/>
    </source>
</evidence>
<dbReference type="InterPro" id="IPR004869">
    <property type="entry name" value="MMPL_dom"/>
</dbReference>
<organism evidence="7 8">
    <name type="scientific">Actinomadura soli</name>
    <dbReference type="NCBI Taxonomy" id="2508997"/>
    <lineage>
        <taxon>Bacteria</taxon>
        <taxon>Bacillati</taxon>
        <taxon>Actinomycetota</taxon>
        <taxon>Actinomycetes</taxon>
        <taxon>Streptosporangiales</taxon>
        <taxon>Thermomonosporaceae</taxon>
        <taxon>Actinomadura</taxon>
    </lineage>
</organism>
<comment type="caution">
    <text evidence="7">The sequence shown here is derived from an EMBL/GenBank/DDBJ whole genome shotgun (WGS) entry which is preliminary data.</text>
</comment>
<dbReference type="Proteomes" id="UP000309174">
    <property type="component" value="Unassembled WGS sequence"/>
</dbReference>
<keyword evidence="8" id="KW-1185">Reference proteome</keyword>
<dbReference type="AlphaFoldDB" id="A0A5C4JDL4"/>
<evidence type="ECO:0000256" key="4">
    <source>
        <dbReference type="ARBA" id="ARBA00023136"/>
    </source>
</evidence>
<dbReference type="EMBL" id="VCKW01000079">
    <property type="protein sequence ID" value="TMR00190.1"/>
    <property type="molecule type" value="Genomic_DNA"/>
</dbReference>
<evidence type="ECO:0000313" key="7">
    <source>
        <dbReference type="EMBL" id="TMR00190.1"/>
    </source>
</evidence>
<protein>
    <recommendedName>
        <fullName evidence="6">Membrane transport protein MMPL domain-containing protein</fullName>
    </recommendedName>
</protein>
<keyword evidence="3 5" id="KW-1133">Transmembrane helix</keyword>
<keyword evidence="2 5" id="KW-0812">Transmembrane</keyword>
<dbReference type="GO" id="GO:0016020">
    <property type="term" value="C:membrane"/>
    <property type="evidence" value="ECO:0007669"/>
    <property type="project" value="UniProtKB-SubCell"/>
</dbReference>
<comment type="subcellular location">
    <subcellularLocation>
        <location evidence="1">Membrane</location>
        <topology evidence="1">Multi-pass membrane protein</topology>
    </subcellularLocation>
</comment>
<keyword evidence="4 5" id="KW-0472">Membrane</keyword>
<evidence type="ECO:0000259" key="6">
    <source>
        <dbReference type="Pfam" id="PF03176"/>
    </source>
</evidence>
<accession>A0A5C4JDL4</accession>
<evidence type="ECO:0000256" key="1">
    <source>
        <dbReference type="ARBA" id="ARBA00004141"/>
    </source>
</evidence>
<proteinExistence type="predicted"/>